<dbReference type="RefSeq" id="XP_056053627.1">
    <property type="nucleotide sequence ID" value="XM_056196486.1"/>
</dbReference>
<proteinExistence type="predicted"/>
<dbReference type="Proteomes" id="UP001144673">
    <property type="component" value="Chromosome 5"/>
</dbReference>
<protein>
    <submittedName>
        <fullName evidence="1">Uncharacterized protein</fullName>
    </submittedName>
</protein>
<dbReference type="GeneID" id="80896643"/>
<sequence>MWPVIGKKQDNIESNDGSYVGFDGTETTWHIHPFSFYTISQLLDRRAQLVLALPSRLVTPSFIFPTAPQISAAIIHTHPCLWETSFSACRPSPVTLHELVARTHISVLARRAARRTPKKWPTHCLMRGLDLPSYIVCSCSPALS</sequence>
<accession>A0A9W8QE27</accession>
<gene>
    <name evidence="1" type="ORF">LMH87_009484</name>
</gene>
<dbReference type="EMBL" id="JAJHUN010000008">
    <property type="protein sequence ID" value="KAJ4152969.1"/>
    <property type="molecule type" value="Genomic_DNA"/>
</dbReference>
<dbReference type="AlphaFoldDB" id="A0A9W8QE27"/>
<organism evidence="1 2">
    <name type="scientific">Akanthomyces muscarius</name>
    <name type="common">Entomopathogenic fungus</name>
    <name type="synonym">Lecanicillium muscarium</name>
    <dbReference type="NCBI Taxonomy" id="2231603"/>
    <lineage>
        <taxon>Eukaryota</taxon>
        <taxon>Fungi</taxon>
        <taxon>Dikarya</taxon>
        <taxon>Ascomycota</taxon>
        <taxon>Pezizomycotina</taxon>
        <taxon>Sordariomycetes</taxon>
        <taxon>Hypocreomycetidae</taxon>
        <taxon>Hypocreales</taxon>
        <taxon>Cordycipitaceae</taxon>
        <taxon>Akanthomyces</taxon>
    </lineage>
</organism>
<keyword evidence="2" id="KW-1185">Reference proteome</keyword>
<reference evidence="1" key="1">
    <citation type="journal article" date="2023" name="Access Microbiol">
        <title>De-novo genome assembly for Akanthomyces muscarius, a biocontrol agent of insect agricultural pests.</title>
        <authorList>
            <person name="Erdos Z."/>
            <person name="Studholme D.J."/>
            <person name="Raymond B."/>
            <person name="Sharma M."/>
        </authorList>
    </citation>
    <scope>NUCLEOTIDE SEQUENCE</scope>
    <source>
        <strain evidence="1">Ve6</strain>
    </source>
</reference>
<evidence type="ECO:0000313" key="2">
    <source>
        <dbReference type="Proteomes" id="UP001144673"/>
    </source>
</evidence>
<comment type="caution">
    <text evidence="1">The sequence shown here is derived from an EMBL/GenBank/DDBJ whole genome shotgun (WGS) entry which is preliminary data.</text>
</comment>
<dbReference type="KEGG" id="amus:LMH87_009484"/>
<evidence type="ECO:0000313" key="1">
    <source>
        <dbReference type="EMBL" id="KAJ4152969.1"/>
    </source>
</evidence>
<name>A0A9W8QE27_AKAMU</name>